<evidence type="ECO:0008006" key="3">
    <source>
        <dbReference type="Google" id="ProtNLM"/>
    </source>
</evidence>
<dbReference type="InterPro" id="IPR032675">
    <property type="entry name" value="LRR_dom_sf"/>
</dbReference>
<dbReference type="AlphaFoldDB" id="A0A0H2S6X6"/>
<protein>
    <recommendedName>
        <fullName evidence="3">F-box domain-containing protein</fullName>
    </recommendedName>
</protein>
<sequence>MSTVEGKELGVDDREPVVPCYPPETAARKALMISEILVLIINHADTRANYFAHAGSQIHTMTAKDPPWPYMLVCKAWYEILSSAPSLWTTILINCGGGYSRTIHLPSMLDYFLRHSKDMPLTLHISAHIIFEDDESRHTLFLNLLGRAFQHQHRWEDVRLYLECAEQHSWSFEGRTCVPYDLNLDIERATMLKRLNIDLPEDLVFHFPKGNIPRVTLARTDNLQYLRLQNVQLLLPNTNPSGILAYFPHLHSLDLCLIAQGSHRDLWPLLRASPNIHSLKVDIWDLEDSSASHSIIPSASLNKLHSLIVDFRSLKLLHALSDRMEVPSLRKLDILHFHLCNNVLSMMANELKFHQNPITELQLDIFLASRSFDENTVAAFFHAFGNLECLRLLSSQHVLLKSFLVVFAKVLSDPQASEENMPNVLPRLRTLDLTVSGRVKIFQDDLALSAYTSIAGDIKKVIMACKRRFPTEFHISIRQENPFSSRQRVIIEENHVLSLLDDVDVRRCITKNFTVSVESEGVAPIAE</sequence>
<reference evidence="1 2" key="1">
    <citation type="submission" date="2015-04" db="EMBL/GenBank/DDBJ databases">
        <title>Complete genome sequence of Schizopora paradoxa KUC8140, a cosmopolitan wood degrader in East Asia.</title>
        <authorList>
            <consortium name="DOE Joint Genome Institute"/>
            <person name="Min B."/>
            <person name="Park H."/>
            <person name="Jang Y."/>
            <person name="Kim J.-J."/>
            <person name="Kim K.H."/>
            <person name="Pangilinan J."/>
            <person name="Lipzen A."/>
            <person name="Riley R."/>
            <person name="Grigoriev I.V."/>
            <person name="Spatafora J.W."/>
            <person name="Choi I.-G."/>
        </authorList>
    </citation>
    <scope>NUCLEOTIDE SEQUENCE [LARGE SCALE GENOMIC DNA]</scope>
    <source>
        <strain evidence="1 2">KUC8140</strain>
    </source>
</reference>
<dbReference type="EMBL" id="KQ085884">
    <property type="protein sequence ID" value="KLO19962.1"/>
    <property type="molecule type" value="Genomic_DNA"/>
</dbReference>
<evidence type="ECO:0000313" key="2">
    <source>
        <dbReference type="Proteomes" id="UP000053477"/>
    </source>
</evidence>
<name>A0A0H2S6X6_9AGAM</name>
<gene>
    <name evidence="1" type="ORF">SCHPADRAFT_48326</name>
</gene>
<dbReference type="Proteomes" id="UP000053477">
    <property type="component" value="Unassembled WGS sequence"/>
</dbReference>
<proteinExistence type="predicted"/>
<dbReference type="OrthoDB" id="2887988at2759"/>
<dbReference type="InParanoid" id="A0A0H2S6X6"/>
<dbReference type="Gene3D" id="3.80.10.10">
    <property type="entry name" value="Ribonuclease Inhibitor"/>
    <property type="match status" value="1"/>
</dbReference>
<organism evidence="1 2">
    <name type="scientific">Schizopora paradoxa</name>
    <dbReference type="NCBI Taxonomy" id="27342"/>
    <lineage>
        <taxon>Eukaryota</taxon>
        <taxon>Fungi</taxon>
        <taxon>Dikarya</taxon>
        <taxon>Basidiomycota</taxon>
        <taxon>Agaricomycotina</taxon>
        <taxon>Agaricomycetes</taxon>
        <taxon>Hymenochaetales</taxon>
        <taxon>Schizoporaceae</taxon>
        <taxon>Schizopora</taxon>
    </lineage>
</organism>
<evidence type="ECO:0000313" key="1">
    <source>
        <dbReference type="EMBL" id="KLO19962.1"/>
    </source>
</evidence>
<accession>A0A0H2S6X6</accession>
<keyword evidence="2" id="KW-1185">Reference proteome</keyword>